<protein>
    <submittedName>
        <fullName evidence="1">PBSX family phage terminase large subunit</fullName>
    </submittedName>
</protein>
<accession>A0A654ARQ8</accession>
<evidence type="ECO:0000313" key="2">
    <source>
        <dbReference type="Proteomes" id="UP000437562"/>
    </source>
</evidence>
<dbReference type="NCBIfam" id="TIGR01547">
    <property type="entry name" value="phage_term_2"/>
    <property type="match status" value="1"/>
</dbReference>
<evidence type="ECO:0000313" key="1">
    <source>
        <dbReference type="EMBL" id="VXC70248.1"/>
    </source>
</evidence>
<dbReference type="Gene3D" id="3.30.420.280">
    <property type="match status" value="1"/>
</dbReference>
<reference evidence="1 2" key="1">
    <citation type="submission" date="2019-10" db="EMBL/GenBank/DDBJ databases">
        <authorList>
            <person name="Karimi E."/>
        </authorList>
    </citation>
    <scope>NUCLEOTIDE SEQUENCE [LARGE SCALE GENOMIC DNA]</scope>
    <source>
        <strain evidence="1">Bacillus sp. 71</strain>
    </source>
</reference>
<dbReference type="InterPro" id="IPR027417">
    <property type="entry name" value="P-loop_NTPase"/>
</dbReference>
<sequence>MSMTTIPKRNKKPAPFKFKPFSKKQMKVLTWWKHNSPVKDYDGIICDGSIRAGKTVSMALSYVMWAMESFEGENFGMCGKTIGSHRRNVITPLKKMLKSRGYKVKDHRSENMLSITKNGVTNYFYIFGGKDESSQDLIQGITLAGCFFDEVALMVRSFVDQATGRCSVEGSKIWFNCNPAGPYHWFKLEWLDKRKEKNLLHLKFTMDDNLSLSKKTKQRYYKLYSGVFFKRYILGLWAAASGLVFDMFNKDIHEVPSIDRNYVEYYVSCDYGTQNAMAYGLWGKCIEEGDKGVWYKIKEYHYSGRDTEKQKTDQEYYEDYERFVGDLPIKGTVVDPSAASFIAVLMRNKRKVYKARNNVKEGIGNVGIALNIGRAYFNDCCVETFKEFASYIWDEKAIQRGEDKPLKENDHHMDETRYFINTIIFGLRKKKKKKRGEAA</sequence>
<dbReference type="InterPro" id="IPR006437">
    <property type="entry name" value="Phage_terminase_lsu"/>
</dbReference>
<dbReference type="Pfam" id="PF03237">
    <property type="entry name" value="Terminase_6N"/>
    <property type="match status" value="1"/>
</dbReference>
<dbReference type="Proteomes" id="UP000437562">
    <property type="component" value="Unassembled WGS sequence"/>
</dbReference>
<dbReference type="EMBL" id="CABWMC010000031">
    <property type="protein sequence ID" value="VXC70248.1"/>
    <property type="molecule type" value="Genomic_DNA"/>
</dbReference>
<dbReference type="Gene3D" id="3.40.50.300">
    <property type="entry name" value="P-loop containing nucleotide triphosphate hydrolases"/>
    <property type="match status" value="1"/>
</dbReference>
<proteinExistence type="predicted"/>
<dbReference type="AlphaFoldDB" id="A0A654ARQ8"/>
<organism evidence="1 2">
    <name type="scientific">Bacillus mycoides</name>
    <dbReference type="NCBI Taxonomy" id="1405"/>
    <lineage>
        <taxon>Bacteria</taxon>
        <taxon>Bacillati</taxon>
        <taxon>Bacillota</taxon>
        <taxon>Bacilli</taxon>
        <taxon>Bacillales</taxon>
        <taxon>Bacillaceae</taxon>
        <taxon>Bacillus</taxon>
        <taxon>Bacillus cereus group</taxon>
    </lineage>
</organism>
<name>A0A654ARQ8_BACMY</name>
<gene>
    <name evidence="1" type="ORF">BACI71_60046</name>
</gene>
<dbReference type="RefSeq" id="WP_159146651.1">
    <property type="nucleotide sequence ID" value="NZ_LR733376.1"/>
</dbReference>